<dbReference type="Proteomes" id="UP000001188">
    <property type="component" value="Chromosome"/>
</dbReference>
<name>B0RU46_XANCB</name>
<organism evidence="2 3">
    <name type="scientific">Xanthomonas campestris pv. campestris (strain B100)</name>
    <dbReference type="NCBI Taxonomy" id="509169"/>
    <lineage>
        <taxon>Bacteria</taxon>
        <taxon>Pseudomonadati</taxon>
        <taxon>Pseudomonadota</taxon>
        <taxon>Gammaproteobacteria</taxon>
        <taxon>Lysobacterales</taxon>
        <taxon>Lysobacteraceae</taxon>
        <taxon>Xanthomonas</taxon>
    </lineage>
</organism>
<reference evidence="2 3" key="1">
    <citation type="journal article" date="2008" name="J. Biotechnol.">
        <title>The genome of Xanthomonas campestris pv. campestris B100 and its use for the reconstruction of metabolic pathways involved in xanthan biosynthesis.</title>
        <authorList>
            <person name="Vorholter F.J."/>
            <person name="Schneiker S."/>
            <person name="Goesmann A."/>
            <person name="Krause L."/>
            <person name="Bekel T."/>
            <person name="Kaiser O."/>
            <person name="Linke B."/>
            <person name="Patschkowski T."/>
            <person name="Ruckert C."/>
            <person name="Schmid J."/>
            <person name="Sidhu V.K."/>
            <person name="Sieber V."/>
            <person name="Tauch A."/>
            <person name="Watt S.A."/>
            <person name="Weisshaar B."/>
            <person name="Becker A."/>
            <person name="Niehaus K."/>
            <person name="Puhler A."/>
        </authorList>
    </citation>
    <scope>NUCLEOTIDE SEQUENCE [LARGE SCALE GENOMIC DNA]</scope>
    <source>
        <strain evidence="2 3">B100</strain>
    </source>
</reference>
<dbReference type="EMBL" id="AM920689">
    <property type="protein sequence ID" value="CAP52788.1"/>
    <property type="molecule type" value="Genomic_DNA"/>
</dbReference>
<dbReference type="AlphaFoldDB" id="B0RU46"/>
<protein>
    <submittedName>
        <fullName evidence="2">Uncharacterized protein</fullName>
    </submittedName>
</protein>
<evidence type="ECO:0000256" key="1">
    <source>
        <dbReference type="SAM" id="MobiDB-lite"/>
    </source>
</evidence>
<evidence type="ECO:0000313" key="3">
    <source>
        <dbReference type="Proteomes" id="UP000001188"/>
    </source>
</evidence>
<evidence type="ECO:0000313" key="2">
    <source>
        <dbReference type="EMBL" id="CAP52788.1"/>
    </source>
</evidence>
<proteinExistence type="predicted"/>
<feature type="region of interest" description="Disordered" evidence="1">
    <location>
        <begin position="23"/>
        <end position="56"/>
    </location>
</feature>
<dbReference type="KEGG" id="xca:xcc-b100_3423"/>
<sequence>MQAPACRKDVVCRRTSIKLRLNTPQALHAPDIPEHKSSSGHSNPAHRGKLLGDFVRQPNNTDEICDRVIGNIRSAREARTYDAHHFERKNKAEATTCSFNIATPDRRYESINCSLPNNPHRAA</sequence>
<gene>
    <name evidence="2" type="ORF">XCCB100_3423</name>
</gene>
<accession>B0RU46</accession>
<dbReference type="HOGENOM" id="CLU_2014336_0_0_6"/>